<evidence type="ECO:0000313" key="2">
    <source>
        <dbReference type="Proteomes" id="UP000007575"/>
    </source>
</evidence>
<protein>
    <submittedName>
        <fullName evidence="1">Uncharacterized protein</fullName>
    </submittedName>
</protein>
<organism evidence="1 2">
    <name type="scientific">Deinococcus gobiensis (strain DSM 21396 / JCM 16679 / CGMCC 1.7299 / I-0)</name>
    <dbReference type="NCBI Taxonomy" id="745776"/>
    <lineage>
        <taxon>Bacteria</taxon>
        <taxon>Thermotogati</taxon>
        <taxon>Deinococcota</taxon>
        <taxon>Deinococci</taxon>
        <taxon>Deinococcales</taxon>
        <taxon>Deinococcaceae</taxon>
        <taxon>Deinococcus</taxon>
    </lineage>
</organism>
<dbReference type="PATRIC" id="fig|745776.4.peg.1997"/>
<sequence length="99" mass="11204">MDMPFTQDIQATIRAALPEIGARLLRTPEQDLPDPLDHLEVRWVVKETGVVVVTVRPRFGSAAISGRNWLNTAYFELRPKVVDCHLVFERTLPEFSTSA</sequence>
<dbReference type="HOGENOM" id="CLU_2315636_0_0_0"/>
<proteinExistence type="predicted"/>
<dbReference type="KEGG" id="dgo:DGo_CA1943"/>
<gene>
    <name evidence="1" type="ordered locus">DGo_CA1943</name>
</gene>
<name>H8GXE1_DEIGI</name>
<dbReference type="EMBL" id="CP002191">
    <property type="protein sequence ID" value="AFD25870.1"/>
    <property type="molecule type" value="Genomic_DNA"/>
</dbReference>
<dbReference type="AlphaFoldDB" id="H8GXE1"/>
<evidence type="ECO:0000313" key="1">
    <source>
        <dbReference type="EMBL" id="AFD25870.1"/>
    </source>
</evidence>
<accession>H8GXE1</accession>
<dbReference type="Proteomes" id="UP000007575">
    <property type="component" value="Chromosome"/>
</dbReference>
<reference evidence="1 2" key="1">
    <citation type="journal article" date="2012" name="PLoS ONE">
        <title>Genome sequence and transcriptome analysis of the radioresistant bacterium Deinococcus gobiensis: insights into the extreme environmental adaptations.</title>
        <authorList>
            <person name="Yuan M."/>
            <person name="Chen M."/>
            <person name="Zhang W."/>
            <person name="Lu W."/>
            <person name="Wang J."/>
            <person name="Yang M."/>
            <person name="Zhao P."/>
            <person name="Tang R."/>
            <person name="Li X."/>
            <person name="Hao Y."/>
            <person name="Zhou Z."/>
            <person name="Zhan Y."/>
            <person name="Yu H."/>
            <person name="Teng C."/>
            <person name="Yan Y."/>
            <person name="Ping S."/>
            <person name="Wang Y."/>
            <person name="Lin M."/>
        </authorList>
    </citation>
    <scope>NUCLEOTIDE SEQUENCE [LARGE SCALE GENOMIC DNA]</scope>
    <source>
        <strain evidence="1 2">I-0</strain>
    </source>
</reference>
<keyword evidence="2" id="KW-1185">Reference proteome</keyword>